<keyword evidence="2" id="KW-1185">Reference proteome</keyword>
<evidence type="ECO:0000313" key="2">
    <source>
        <dbReference type="Proteomes" id="UP000510842"/>
    </source>
</evidence>
<dbReference type="EC" id="3.4.-.-" evidence="1"/>
<gene>
    <name evidence="1" type="primary">tsaB</name>
    <name evidence="1" type="ORF">PEMO_0169</name>
</gene>
<proteinExistence type="predicted"/>
<feature type="non-terminal residue" evidence="1">
    <location>
        <position position="221"/>
    </location>
</feature>
<dbReference type="GO" id="GO:0016787">
    <property type="term" value="F:hydrolase activity"/>
    <property type="evidence" value="ECO:0007669"/>
    <property type="project" value="UniProtKB-KW"/>
</dbReference>
<dbReference type="InterPro" id="IPR043129">
    <property type="entry name" value="ATPase_NBD"/>
</dbReference>
<dbReference type="RefSeq" id="WP_180824819.1">
    <property type="nucleotide sequence ID" value="NZ_LR744089.1"/>
</dbReference>
<sequence>MKILLSIDYSYINYSISLYKLKKNKIIKLIGFYKKNKYENNILFFLFLKNILNKKKINLSEIKYIIYGKTIGDIKNIKIIKCISKGIAYILNIPILKISKLKAIALGAWFDYNYSYIISSMKISKNIYNIGIFELKNKGDDCNIPISLSKEKKININKKINIKMYKYNKVICTGKGVLYLNRIISGSKNNKKIKILDIERVPESNYIIRLALCKVKGWLAQ</sequence>
<keyword evidence="1" id="KW-0378">Hydrolase</keyword>
<reference evidence="1 2" key="1">
    <citation type="submission" date="2019-12" db="EMBL/GenBank/DDBJ databases">
        <authorList>
            <person name="Santos-Garcia D."/>
            <person name="Santos-Garcia D."/>
            <person name="Santos-Garcia D."/>
        </authorList>
    </citation>
    <scope>NUCLEOTIDE SEQUENCE [LARGE SCALE GENOMIC DNA]</scope>
    <source>
        <strain evidence="1">PeMo</strain>
    </source>
</reference>
<organism evidence="1 2">
    <name type="scientific">Candidatus Portiera aleyrodidarum</name>
    <name type="common">primary endosymbiont of Bemisia tabaci</name>
    <dbReference type="NCBI Taxonomy" id="91844"/>
    <lineage>
        <taxon>Bacteria</taxon>
        <taxon>Pseudomonadati</taxon>
        <taxon>Pseudomonadota</taxon>
        <taxon>Gammaproteobacteria</taxon>
        <taxon>Candidatus Johnevansiales</taxon>
        <taxon>Candidatus Johnevansiaceae</taxon>
        <taxon>Candidatus Portiera</taxon>
    </lineage>
</organism>
<protein>
    <submittedName>
        <fullName evidence="1">tRNA(ANN) t(6)A37 threonylcarbamoyladenosine modification protein</fullName>
        <ecNumber evidence="1">3.4.-.-</ecNumber>
    </submittedName>
</protein>
<dbReference type="AlphaFoldDB" id="A0A6S6RW99"/>
<dbReference type="SUPFAM" id="SSF53067">
    <property type="entry name" value="Actin-like ATPase domain"/>
    <property type="match status" value="1"/>
</dbReference>
<dbReference type="Proteomes" id="UP000510842">
    <property type="component" value="Chromosome"/>
</dbReference>
<accession>A0A6S6RW99</accession>
<dbReference type="Gene3D" id="3.30.420.40">
    <property type="match status" value="2"/>
</dbReference>
<dbReference type="EMBL" id="LR744089">
    <property type="protein sequence ID" value="CAA3706830.1"/>
    <property type="molecule type" value="Genomic_DNA"/>
</dbReference>
<name>A0A6S6RW99_9GAMM</name>
<evidence type="ECO:0000313" key="1">
    <source>
        <dbReference type="EMBL" id="CAA3706830.1"/>
    </source>
</evidence>